<dbReference type="InterPro" id="IPR036249">
    <property type="entry name" value="Thioredoxin-like_sf"/>
</dbReference>
<dbReference type="AlphaFoldDB" id="A0A3P6CMK6"/>
<name>A0A3P6CMK6_BRAOL</name>
<dbReference type="InterPro" id="IPR050620">
    <property type="entry name" value="Thioredoxin_H-type-like"/>
</dbReference>
<dbReference type="CDD" id="cd02947">
    <property type="entry name" value="TRX_family"/>
    <property type="match status" value="1"/>
</dbReference>
<dbReference type="EMBL" id="LR031873">
    <property type="protein sequence ID" value="VDD08729.1"/>
    <property type="molecule type" value="Genomic_DNA"/>
</dbReference>
<gene>
    <name evidence="2" type="ORF">BOLC4T24180H</name>
</gene>
<dbReference type="PANTHER" id="PTHR10438:SF448">
    <property type="entry name" value="THIOREDOXIN H7"/>
    <property type="match status" value="1"/>
</dbReference>
<accession>A0A3P6CMK6</accession>
<organism evidence="2">
    <name type="scientific">Brassica oleracea</name>
    <name type="common">Wild cabbage</name>
    <dbReference type="NCBI Taxonomy" id="3712"/>
    <lineage>
        <taxon>Eukaryota</taxon>
        <taxon>Viridiplantae</taxon>
        <taxon>Streptophyta</taxon>
        <taxon>Embryophyta</taxon>
        <taxon>Tracheophyta</taxon>
        <taxon>Spermatophyta</taxon>
        <taxon>Magnoliopsida</taxon>
        <taxon>eudicotyledons</taxon>
        <taxon>Gunneridae</taxon>
        <taxon>Pentapetalae</taxon>
        <taxon>rosids</taxon>
        <taxon>malvids</taxon>
        <taxon>Brassicales</taxon>
        <taxon>Brassicaceae</taxon>
        <taxon>Brassiceae</taxon>
        <taxon>Brassica</taxon>
    </lineage>
</organism>
<sequence length="135" mass="15268">MGSNVSSVHDVPSSVENKNGLVVEIESRRQWRSVFDSMKVSNKLLVIDFTAAWCGPCKAMEPRVKEIVSRYPEAVFARVDVDKLMLYGMFLQDVAGTYRANTLPAFVFMKRGEEIDRVVGAKPGELVYKIEKHRV</sequence>
<dbReference type="Pfam" id="PF00085">
    <property type="entry name" value="Thioredoxin"/>
    <property type="match status" value="1"/>
</dbReference>
<reference evidence="2" key="1">
    <citation type="submission" date="2018-11" db="EMBL/GenBank/DDBJ databases">
        <authorList>
            <consortium name="Genoscope - CEA"/>
            <person name="William W."/>
        </authorList>
    </citation>
    <scope>NUCLEOTIDE SEQUENCE</scope>
</reference>
<evidence type="ECO:0000313" key="2">
    <source>
        <dbReference type="EMBL" id="VDD08729.1"/>
    </source>
</evidence>
<dbReference type="InterPro" id="IPR017937">
    <property type="entry name" value="Thioredoxin_CS"/>
</dbReference>
<dbReference type="Gene3D" id="3.40.30.10">
    <property type="entry name" value="Glutaredoxin"/>
    <property type="match status" value="1"/>
</dbReference>
<dbReference type="PANTHER" id="PTHR10438">
    <property type="entry name" value="THIOREDOXIN"/>
    <property type="match status" value="1"/>
</dbReference>
<proteinExistence type="predicted"/>
<dbReference type="SUPFAM" id="SSF52833">
    <property type="entry name" value="Thioredoxin-like"/>
    <property type="match status" value="1"/>
</dbReference>
<evidence type="ECO:0000259" key="1">
    <source>
        <dbReference type="PROSITE" id="PS51352"/>
    </source>
</evidence>
<dbReference type="PROSITE" id="PS51352">
    <property type="entry name" value="THIOREDOXIN_2"/>
    <property type="match status" value="1"/>
</dbReference>
<protein>
    <recommendedName>
        <fullName evidence="1">Thioredoxin domain-containing protein</fullName>
    </recommendedName>
</protein>
<feature type="domain" description="Thioredoxin" evidence="1">
    <location>
        <begin position="1"/>
        <end position="135"/>
    </location>
</feature>
<dbReference type="InterPro" id="IPR013766">
    <property type="entry name" value="Thioredoxin_domain"/>
</dbReference>
<dbReference type="PROSITE" id="PS00194">
    <property type="entry name" value="THIOREDOXIN_1"/>
    <property type="match status" value="1"/>
</dbReference>